<keyword evidence="3" id="KW-1185">Reference proteome</keyword>
<feature type="region of interest" description="Disordered" evidence="1">
    <location>
        <begin position="27"/>
        <end position="46"/>
    </location>
</feature>
<comment type="caution">
    <text evidence="2">The sequence shown here is derived from an EMBL/GenBank/DDBJ whole genome shotgun (WGS) entry which is preliminary data.</text>
</comment>
<proteinExistence type="predicted"/>
<evidence type="ECO:0000313" key="3">
    <source>
        <dbReference type="Proteomes" id="UP001054837"/>
    </source>
</evidence>
<dbReference type="AlphaFoldDB" id="A0AAV4REB8"/>
<accession>A0AAV4REB8</accession>
<evidence type="ECO:0000256" key="1">
    <source>
        <dbReference type="SAM" id="MobiDB-lite"/>
    </source>
</evidence>
<protein>
    <submittedName>
        <fullName evidence="2">Uncharacterized protein</fullName>
    </submittedName>
</protein>
<dbReference type="EMBL" id="BPLQ01005946">
    <property type="protein sequence ID" value="GIY18797.1"/>
    <property type="molecule type" value="Genomic_DNA"/>
</dbReference>
<gene>
    <name evidence="2" type="ORF">CDAR_580471</name>
</gene>
<evidence type="ECO:0000313" key="2">
    <source>
        <dbReference type="EMBL" id="GIY18797.1"/>
    </source>
</evidence>
<name>A0AAV4REB8_9ARAC</name>
<reference evidence="2 3" key="1">
    <citation type="submission" date="2021-06" db="EMBL/GenBank/DDBJ databases">
        <title>Caerostris darwini draft genome.</title>
        <authorList>
            <person name="Kono N."/>
            <person name="Arakawa K."/>
        </authorList>
    </citation>
    <scope>NUCLEOTIDE SEQUENCE [LARGE SCALE GENOMIC DNA]</scope>
</reference>
<dbReference type="Proteomes" id="UP001054837">
    <property type="component" value="Unassembled WGS sequence"/>
</dbReference>
<organism evidence="2 3">
    <name type="scientific">Caerostris darwini</name>
    <dbReference type="NCBI Taxonomy" id="1538125"/>
    <lineage>
        <taxon>Eukaryota</taxon>
        <taxon>Metazoa</taxon>
        <taxon>Ecdysozoa</taxon>
        <taxon>Arthropoda</taxon>
        <taxon>Chelicerata</taxon>
        <taxon>Arachnida</taxon>
        <taxon>Araneae</taxon>
        <taxon>Araneomorphae</taxon>
        <taxon>Entelegynae</taxon>
        <taxon>Araneoidea</taxon>
        <taxon>Araneidae</taxon>
        <taxon>Caerostris</taxon>
    </lineage>
</organism>
<sequence>MELCSDSDDGDFRDLLCGMNDLVKIVGGEHTPTRRTPPPRPHTNSRVVQTIPSATLEMMDDPVCNSRLYQLSVLQ</sequence>